<dbReference type="EMBL" id="VSWC01000029">
    <property type="protein sequence ID" value="KAA1107585.1"/>
    <property type="molecule type" value="Genomic_DNA"/>
</dbReference>
<accession>A0A5B0Q300</accession>
<evidence type="ECO:0000313" key="4">
    <source>
        <dbReference type="Proteomes" id="UP000325313"/>
    </source>
</evidence>
<name>A0A5B0Q300_PUCGR</name>
<keyword evidence="3" id="KW-1185">Reference proteome</keyword>
<evidence type="ECO:0000313" key="3">
    <source>
        <dbReference type="Proteomes" id="UP000324748"/>
    </source>
</evidence>
<dbReference type="Proteomes" id="UP000325313">
    <property type="component" value="Unassembled WGS sequence"/>
</dbReference>
<evidence type="ECO:0000313" key="2">
    <source>
        <dbReference type="EMBL" id="KAA1124624.1"/>
    </source>
</evidence>
<evidence type="ECO:0000313" key="1">
    <source>
        <dbReference type="EMBL" id="KAA1107585.1"/>
    </source>
</evidence>
<dbReference type="EMBL" id="VDEP01000203">
    <property type="protein sequence ID" value="KAA1124624.1"/>
    <property type="molecule type" value="Genomic_DNA"/>
</dbReference>
<comment type="caution">
    <text evidence="1">The sequence shown here is derived from an EMBL/GenBank/DDBJ whole genome shotgun (WGS) entry which is preliminary data.</text>
</comment>
<organism evidence="1 3">
    <name type="scientific">Puccinia graminis f. sp. tritici</name>
    <dbReference type="NCBI Taxonomy" id="56615"/>
    <lineage>
        <taxon>Eukaryota</taxon>
        <taxon>Fungi</taxon>
        <taxon>Dikarya</taxon>
        <taxon>Basidiomycota</taxon>
        <taxon>Pucciniomycotina</taxon>
        <taxon>Pucciniomycetes</taxon>
        <taxon>Pucciniales</taxon>
        <taxon>Pucciniaceae</taxon>
        <taxon>Puccinia</taxon>
    </lineage>
</organism>
<sequence>MHQPPVASKSKFRPNCLRQVHLQILQPLTSTSVASAVSEKPHKVQLLWKNQLGRVRSSRKRSLGQDPLGAAVPVLQ</sequence>
<proteinExistence type="predicted"/>
<protein>
    <submittedName>
        <fullName evidence="1">Uncharacterized protein</fullName>
    </submittedName>
</protein>
<reference evidence="3 4" key="1">
    <citation type="submission" date="2019-05" db="EMBL/GenBank/DDBJ databases">
        <title>Emergence of the Ug99 lineage of the wheat stem rust pathogen through somatic hybridization.</title>
        <authorList>
            <person name="Li F."/>
            <person name="Upadhyaya N.M."/>
            <person name="Sperschneider J."/>
            <person name="Matny O."/>
            <person name="Nguyen-Phuc H."/>
            <person name="Mago R."/>
            <person name="Raley C."/>
            <person name="Miller M.E."/>
            <person name="Silverstein K.A.T."/>
            <person name="Henningsen E."/>
            <person name="Hirsch C.D."/>
            <person name="Visser B."/>
            <person name="Pretorius Z.A."/>
            <person name="Steffenson B.J."/>
            <person name="Schwessinger B."/>
            <person name="Dodds P.N."/>
            <person name="Figueroa M."/>
        </authorList>
    </citation>
    <scope>NUCLEOTIDE SEQUENCE [LARGE SCALE GENOMIC DNA]</scope>
    <source>
        <strain evidence="1">21-0</strain>
        <strain evidence="2 4">Ug99</strain>
    </source>
</reference>
<dbReference type="Proteomes" id="UP000324748">
    <property type="component" value="Unassembled WGS sequence"/>
</dbReference>
<gene>
    <name evidence="1" type="ORF">PGT21_018823</name>
    <name evidence="2" type="ORF">PGTUg99_024039</name>
</gene>
<dbReference type="AlphaFoldDB" id="A0A5B0Q300"/>